<evidence type="ECO:0000313" key="2">
    <source>
        <dbReference type="Proteomes" id="UP000053268"/>
    </source>
</evidence>
<accession>A0A194PGF2</accession>
<dbReference type="EMBL" id="KQ459606">
    <property type="protein sequence ID" value="KPI91784.1"/>
    <property type="molecule type" value="Genomic_DNA"/>
</dbReference>
<protein>
    <submittedName>
        <fullName evidence="1">Uncharacterized protein</fullName>
    </submittedName>
</protein>
<keyword evidence="2" id="KW-1185">Reference proteome</keyword>
<name>A0A194PGF2_PAPXU</name>
<proteinExistence type="predicted"/>
<reference evidence="1 2" key="1">
    <citation type="journal article" date="2015" name="Nat. Commun.">
        <title>Outbred genome sequencing and CRISPR/Cas9 gene editing in butterflies.</title>
        <authorList>
            <person name="Li X."/>
            <person name="Fan D."/>
            <person name="Zhang W."/>
            <person name="Liu G."/>
            <person name="Zhang L."/>
            <person name="Zhao L."/>
            <person name="Fang X."/>
            <person name="Chen L."/>
            <person name="Dong Y."/>
            <person name="Chen Y."/>
            <person name="Ding Y."/>
            <person name="Zhao R."/>
            <person name="Feng M."/>
            <person name="Zhu Y."/>
            <person name="Feng Y."/>
            <person name="Jiang X."/>
            <person name="Zhu D."/>
            <person name="Xiang H."/>
            <person name="Feng X."/>
            <person name="Li S."/>
            <person name="Wang J."/>
            <person name="Zhang G."/>
            <person name="Kronforst M.R."/>
            <person name="Wang W."/>
        </authorList>
    </citation>
    <scope>NUCLEOTIDE SEQUENCE [LARGE SCALE GENOMIC DNA]</scope>
    <source>
        <strain evidence="1">Ya'a_city_454_Px</strain>
        <tissue evidence="1">Whole body</tissue>
    </source>
</reference>
<dbReference type="AlphaFoldDB" id="A0A194PGF2"/>
<sequence length="75" mass="8300">MKTCIRDLFAGKTLVVFYLIAFCNMIQFQCLTEEISAFVASGTSAVAIDNKIEQAMVSTALYIHCLRYQPITADG</sequence>
<evidence type="ECO:0000313" key="1">
    <source>
        <dbReference type="EMBL" id="KPI91784.1"/>
    </source>
</evidence>
<dbReference type="Proteomes" id="UP000053268">
    <property type="component" value="Unassembled WGS sequence"/>
</dbReference>
<gene>
    <name evidence="1" type="ORF">RR46_15288</name>
</gene>
<organism evidence="1 2">
    <name type="scientific">Papilio xuthus</name>
    <name type="common">Asian swallowtail butterfly</name>
    <dbReference type="NCBI Taxonomy" id="66420"/>
    <lineage>
        <taxon>Eukaryota</taxon>
        <taxon>Metazoa</taxon>
        <taxon>Ecdysozoa</taxon>
        <taxon>Arthropoda</taxon>
        <taxon>Hexapoda</taxon>
        <taxon>Insecta</taxon>
        <taxon>Pterygota</taxon>
        <taxon>Neoptera</taxon>
        <taxon>Endopterygota</taxon>
        <taxon>Lepidoptera</taxon>
        <taxon>Glossata</taxon>
        <taxon>Ditrysia</taxon>
        <taxon>Papilionoidea</taxon>
        <taxon>Papilionidae</taxon>
        <taxon>Papilioninae</taxon>
        <taxon>Papilio</taxon>
    </lineage>
</organism>